<dbReference type="InterPro" id="IPR043129">
    <property type="entry name" value="ATPase_NBD"/>
</dbReference>
<sequence>MRVSFDIGGTFTDLVLLDERTGLAWLGKCLTTYDDFSRAIEQGVGEVLAAAGATAADIDRPAVGATTLVTNALIERRGARTALVTTRGFRDVLDIGREWRYDLYDQRLARPDPLVPGELRLEVAERLRADGTVETAPDPADLAAVADRLAGLGVESVAVCLINAYVDGAHEQAVAAALAERLPGVPVTLSAELAPIIREYERTVTTVANAYVRPVAGEHFQDIERALTRLGLAVPLVLMQSNGGVVTTGTARRHPLRLLESGPAAGAIGAAHIGTLLGVPDLIAFDMGGTTAKVCVITNGEPGVLSGFEVGRVHRLKAGSGLPVTMPVVDMLEIGAGGGSIAALDDLGLLKVGPHSAGSRPGPAAYGLGGDLPTVTDADTVLGYLDPDYFLGGRMRLDVGAAGRAMTEHLGAAFGGDPLAAAAGVVRVVDEHMALAMRVHATERGHDPRDFTMVAFGGAAPVHAARVARILGMRRVVVPSAAGVLSATGLLVAPPLVEVSRTQLTRLSAWPADAVEQVFADLRRQAEAELAEPAVRFEHAADMRFAGQGFEIDVRIEPGDGPAEYAARFAAEYSRIYGVPAEHGDAEVVTWRIRAYGRFDRPELVRTVPPAASGGAAGRTRRVWFPETGLVDAPVLRLLEEPPGTRVVGPAVFQMPESTAVVGPGDLAEIDEHGNLHIAVAGSSGRAVTERSGTERSGATA</sequence>
<evidence type="ECO:0000313" key="4">
    <source>
        <dbReference type="EMBL" id="GES14508.1"/>
    </source>
</evidence>
<dbReference type="InterPro" id="IPR002821">
    <property type="entry name" value="Hydantoinase_A"/>
</dbReference>
<name>A0A5M3X8P9_9ACTN</name>
<evidence type="ECO:0000313" key="5">
    <source>
        <dbReference type="Proteomes" id="UP000331127"/>
    </source>
</evidence>
<dbReference type="AlphaFoldDB" id="A0A5M3X8P9"/>
<feature type="domain" description="Hydantoinase A/oxoprolinase" evidence="1">
    <location>
        <begin position="202"/>
        <end position="495"/>
    </location>
</feature>
<dbReference type="GO" id="GO:0006749">
    <property type="term" value="P:glutathione metabolic process"/>
    <property type="evidence" value="ECO:0007669"/>
    <property type="project" value="TreeGrafter"/>
</dbReference>
<evidence type="ECO:0000259" key="1">
    <source>
        <dbReference type="Pfam" id="PF01968"/>
    </source>
</evidence>
<evidence type="ECO:0000259" key="2">
    <source>
        <dbReference type="Pfam" id="PF05378"/>
    </source>
</evidence>
<dbReference type="GO" id="GO:0005829">
    <property type="term" value="C:cytosol"/>
    <property type="evidence" value="ECO:0007669"/>
    <property type="project" value="TreeGrafter"/>
</dbReference>
<reference evidence="4 5" key="1">
    <citation type="submission" date="2019-10" db="EMBL/GenBank/DDBJ databases">
        <title>Whole genome shotgun sequence of Acrocarpospora macrocephala NBRC 16266.</title>
        <authorList>
            <person name="Ichikawa N."/>
            <person name="Kimura A."/>
            <person name="Kitahashi Y."/>
            <person name="Komaki H."/>
            <person name="Oguchi A."/>
        </authorList>
    </citation>
    <scope>NUCLEOTIDE SEQUENCE [LARGE SCALE GENOMIC DNA]</scope>
    <source>
        <strain evidence="4 5">NBRC 16266</strain>
    </source>
</reference>
<dbReference type="EMBL" id="BLAE01000060">
    <property type="protein sequence ID" value="GES14508.1"/>
    <property type="molecule type" value="Genomic_DNA"/>
</dbReference>
<proteinExistence type="predicted"/>
<dbReference type="SUPFAM" id="SSF53067">
    <property type="entry name" value="Actin-like ATPase domain"/>
    <property type="match status" value="1"/>
</dbReference>
<feature type="domain" description="Hydantoinase/oxoprolinase N-terminal" evidence="2">
    <location>
        <begin position="2"/>
        <end position="180"/>
    </location>
</feature>
<accession>A0A5M3X8P9</accession>
<gene>
    <name evidence="4" type="ORF">Amac_081050</name>
</gene>
<dbReference type="InterPro" id="IPR008040">
    <property type="entry name" value="Hydant_A_N"/>
</dbReference>
<dbReference type="Pfam" id="PF19278">
    <property type="entry name" value="Hydant_A_C"/>
    <property type="match status" value="1"/>
</dbReference>
<dbReference type="InterPro" id="IPR045079">
    <property type="entry name" value="Oxoprolinase-like"/>
</dbReference>
<dbReference type="Pfam" id="PF01968">
    <property type="entry name" value="Hydantoinase_A"/>
    <property type="match status" value="1"/>
</dbReference>
<protein>
    <submittedName>
        <fullName evidence="4">Methylhydantoinase</fullName>
    </submittedName>
</protein>
<dbReference type="GO" id="GO:0017168">
    <property type="term" value="F:5-oxoprolinase (ATP-hydrolyzing) activity"/>
    <property type="evidence" value="ECO:0007669"/>
    <property type="project" value="TreeGrafter"/>
</dbReference>
<dbReference type="Proteomes" id="UP000331127">
    <property type="component" value="Unassembled WGS sequence"/>
</dbReference>
<dbReference type="PANTHER" id="PTHR11365:SF23">
    <property type="entry name" value="HYPOTHETICAL 5-OXOPROLINASE (EUROFUNG)-RELATED"/>
    <property type="match status" value="1"/>
</dbReference>
<comment type="caution">
    <text evidence="4">The sequence shown here is derived from an EMBL/GenBank/DDBJ whole genome shotgun (WGS) entry which is preliminary data.</text>
</comment>
<evidence type="ECO:0000259" key="3">
    <source>
        <dbReference type="Pfam" id="PF19278"/>
    </source>
</evidence>
<keyword evidence="5" id="KW-1185">Reference proteome</keyword>
<feature type="domain" description="Acetophenone carboxylase-like C-terminal" evidence="3">
    <location>
        <begin position="513"/>
        <end position="678"/>
    </location>
</feature>
<dbReference type="PANTHER" id="PTHR11365">
    <property type="entry name" value="5-OXOPROLINASE RELATED"/>
    <property type="match status" value="1"/>
</dbReference>
<dbReference type="InterPro" id="IPR049517">
    <property type="entry name" value="ACX-like_C"/>
</dbReference>
<organism evidence="4 5">
    <name type="scientific">Acrocarpospora macrocephala</name>
    <dbReference type="NCBI Taxonomy" id="150177"/>
    <lineage>
        <taxon>Bacteria</taxon>
        <taxon>Bacillati</taxon>
        <taxon>Actinomycetota</taxon>
        <taxon>Actinomycetes</taxon>
        <taxon>Streptosporangiales</taxon>
        <taxon>Streptosporangiaceae</taxon>
        <taxon>Acrocarpospora</taxon>
    </lineage>
</organism>
<dbReference type="Pfam" id="PF05378">
    <property type="entry name" value="Hydant_A_N"/>
    <property type="match status" value="1"/>
</dbReference>